<evidence type="ECO:0000256" key="1">
    <source>
        <dbReference type="SAM" id="Coils"/>
    </source>
</evidence>
<dbReference type="AlphaFoldDB" id="E3LWC7"/>
<feature type="coiled-coil region" evidence="1">
    <location>
        <begin position="417"/>
        <end position="503"/>
    </location>
</feature>
<dbReference type="EMBL" id="DS268417">
    <property type="protein sequence ID" value="EFO83706.1"/>
    <property type="molecule type" value="Genomic_DNA"/>
</dbReference>
<gene>
    <name evidence="2" type="ORF">CRE_03060</name>
</gene>
<reference evidence="2" key="1">
    <citation type="submission" date="2007-07" db="EMBL/GenBank/DDBJ databases">
        <title>PCAP assembly of the Caenorhabditis remanei genome.</title>
        <authorList>
            <consortium name="The Caenorhabditis remanei Sequencing Consortium"/>
            <person name="Wilson R.K."/>
        </authorList>
    </citation>
    <scope>NUCLEOTIDE SEQUENCE [LARGE SCALE GENOMIC DNA]</scope>
    <source>
        <strain evidence="2">PB4641</strain>
    </source>
</reference>
<dbReference type="OrthoDB" id="10591222at2759"/>
<keyword evidence="1" id="KW-0175">Coiled coil</keyword>
<proteinExistence type="predicted"/>
<name>E3LWC7_CAERE</name>
<sequence>MAENVVLCPNYSMAYSSEIEKLSYKYFILDHIDTGYNKKTCKTKPLPEMAESGEMWSSMTTCGKHHERNLYLRLLPPAAAGTKGDNRIFLDDVLEIIPLILRKQATKIDSEIEQKLENLKRQASEESHIYDTITVAELNEVFQDFDCDKSKLTLVADPLSIITRNEMQETFGYVRTCAPDSAEVMDQIQAVFFTFHCFVNGVNWKKNDCEKHEWCLLILRERIIKLMKKFAYFKKGCYIRFSYILEAFKTLQKECPDIYIKKRITLDYAFQDFLPNDCIPMYHYKNVCALYDLEPKARTSDEKLQVWKARLLLQSSWIDQFFPDRNKDTDIRPMLDNSLFFFISAKDNPGFVSIESLAELLYGKSALPAPDAGTSCLKCRNHQSHIASTKKELLGIEENTKAFDKLSKKYETLIITEDKNEQKLEMLRRKIRQLEIRSANKTFNKELQKVTETLKNEIIDLEVQRQKRLQKYADPDPNLLNTVLEKRRRLLILQEENKKLLAQDGNQFAEIRETVHSRATNS</sequence>
<keyword evidence="3" id="KW-1185">Reference proteome</keyword>
<protein>
    <submittedName>
        <fullName evidence="2">Uncharacterized protein</fullName>
    </submittedName>
</protein>
<dbReference type="Proteomes" id="UP000008281">
    <property type="component" value="Unassembled WGS sequence"/>
</dbReference>
<accession>E3LWC7</accession>
<dbReference type="STRING" id="31234.E3LWC7"/>
<dbReference type="InParanoid" id="E3LWC7"/>
<dbReference type="eggNOG" id="KOG0800">
    <property type="taxonomic scope" value="Eukaryota"/>
</dbReference>
<dbReference type="OMA" id="EESHIYD"/>
<evidence type="ECO:0000313" key="2">
    <source>
        <dbReference type="EMBL" id="EFO83706.1"/>
    </source>
</evidence>
<organism evidence="3">
    <name type="scientific">Caenorhabditis remanei</name>
    <name type="common">Caenorhabditis vulgaris</name>
    <dbReference type="NCBI Taxonomy" id="31234"/>
    <lineage>
        <taxon>Eukaryota</taxon>
        <taxon>Metazoa</taxon>
        <taxon>Ecdysozoa</taxon>
        <taxon>Nematoda</taxon>
        <taxon>Chromadorea</taxon>
        <taxon>Rhabditida</taxon>
        <taxon>Rhabditina</taxon>
        <taxon>Rhabditomorpha</taxon>
        <taxon>Rhabditoidea</taxon>
        <taxon>Rhabditidae</taxon>
        <taxon>Peloderinae</taxon>
        <taxon>Caenorhabditis</taxon>
    </lineage>
</organism>
<dbReference type="HOGENOM" id="CLU_521993_0_0_1"/>
<evidence type="ECO:0000313" key="3">
    <source>
        <dbReference type="Proteomes" id="UP000008281"/>
    </source>
</evidence>